<dbReference type="Pfam" id="PF00069">
    <property type="entry name" value="Pkinase"/>
    <property type="match status" value="2"/>
</dbReference>
<proteinExistence type="inferred from homology"/>
<evidence type="ECO:0000256" key="17">
    <source>
        <dbReference type="ARBA" id="ARBA00048659"/>
    </source>
</evidence>
<dbReference type="InterPro" id="IPR008271">
    <property type="entry name" value="Ser/Thr_kinase_AS"/>
</dbReference>
<dbReference type="EC" id="2.7.11.1" evidence="1"/>
<evidence type="ECO:0000256" key="12">
    <source>
        <dbReference type="ARBA" id="ARBA00037982"/>
    </source>
</evidence>
<evidence type="ECO:0000256" key="16">
    <source>
        <dbReference type="ARBA" id="ARBA00046654"/>
    </source>
</evidence>
<dbReference type="InterPro" id="IPR000719">
    <property type="entry name" value="Prot_kinase_dom"/>
</dbReference>
<evidence type="ECO:0000256" key="9">
    <source>
        <dbReference type="ARBA" id="ARBA00022843"/>
    </source>
</evidence>
<gene>
    <name evidence="24" type="primary">LOC102807945</name>
</gene>
<dbReference type="Gene3D" id="3.30.200.20">
    <property type="entry name" value="Phosphorylase Kinase, domain 1"/>
    <property type="match status" value="1"/>
</dbReference>
<dbReference type="SMART" id="SM00220">
    <property type="entry name" value="S_TKc"/>
    <property type="match status" value="1"/>
</dbReference>
<evidence type="ECO:0000256" key="20">
    <source>
        <dbReference type="SAM" id="Coils"/>
    </source>
</evidence>
<evidence type="ECO:0000256" key="1">
    <source>
        <dbReference type="ARBA" id="ARBA00012513"/>
    </source>
</evidence>
<evidence type="ECO:0000313" key="23">
    <source>
        <dbReference type="Proteomes" id="UP000694865"/>
    </source>
</evidence>
<keyword evidence="6 19" id="KW-0547">Nucleotide-binding</keyword>
<keyword evidence="3" id="KW-0597">Phosphoprotein</keyword>
<dbReference type="Pfam" id="PF22949">
    <property type="entry name" value="HRI2_3H"/>
    <property type="match status" value="1"/>
</dbReference>
<dbReference type="GeneID" id="102807945"/>
<dbReference type="SUPFAM" id="SSF56112">
    <property type="entry name" value="Protein kinase-like (PK-like)"/>
    <property type="match status" value="1"/>
</dbReference>
<evidence type="ECO:0000313" key="24">
    <source>
        <dbReference type="RefSeq" id="XP_006821478.1"/>
    </source>
</evidence>
<comment type="similarity">
    <text evidence="12">Belongs to the protein kinase superfamily. Ser/Thr protein kinase family. GCN2 subfamily.</text>
</comment>
<dbReference type="Proteomes" id="UP000694865">
    <property type="component" value="Unplaced"/>
</dbReference>
<sequence length="794" mass="90497">MSGPEVVVFTLNSFSLDVISLTQTCVSRQSTMFNKQNIPTNSKFKRTVPTTLGMFDDSDLNKVHSTPSPPRQKLLRRRGEVVQKLNLARRTVPDHLLVVSLIEQLCSLYEADNRRSRKLFKFICDQLTIMEILPPLYHLDEFSRMRAQYKMALSNIMKVAVATFPKDPRHIVLPSSLPERAMMLFENSNPVDAHIHVDREGLFNAFVSRYNEEFVELVQLGKGGFGSVYKVKNKLDGREYAVKKIKLKDNNPDMCLKILREVRLLASMHHGCIVGYNAAWLERISHRKILRSHSHSPHALPALENHSDSHTSSDGIIFERGSQHSTVFISTCEEKFDSSHEQIINNRGSIDSSDLSTKPEMCNSEDSFETPVNSPSVTSVFHSAMASRVDTVKLESSAVECTSYAKSIHIIDSAQLSTQACEAIISETRIHIKNTNDITEYCCHGDVERDANSMQDCKTTDCVVNDIITGRPMNRHNIERHVHYGNCTDSGSMHDSCSWEPESCDHYPQHKNEGYYSDDGVNYDGTVSEFNQLKYGIMLFIQMQLCSHTLREWLVERNTSVSPTADPFSVVNEETNMGIFKQILEGVNYIHSQGLMHRDLKPRNIFLEKADNCIRIGDFGLAREGVIDVEVPLTPLHQGVYSTDSSHTSGVGTCTYASPEQLKGSFYDNKSDMYSLGIILFELFHPFGTEMERFKHLTAIREGDIPPILKEQWPHVCDVIERLLSRDSRARPSAKEILHSELYRSKDEIIEELHQLLSEKDSKLMEKEKELTELKRELRKKDEMIQKLQEMKLK</sequence>
<dbReference type="InterPro" id="IPR011009">
    <property type="entry name" value="Kinase-like_dom_sf"/>
</dbReference>
<evidence type="ECO:0000256" key="6">
    <source>
        <dbReference type="ARBA" id="ARBA00022741"/>
    </source>
</evidence>
<dbReference type="Gene3D" id="1.10.510.10">
    <property type="entry name" value="Transferase(Phosphotransferase) domain 1"/>
    <property type="match status" value="1"/>
</dbReference>
<dbReference type="PANTHER" id="PTHR11042:SF160">
    <property type="entry name" value="EUKARYOTIC TRANSLATION INITIATION FACTOR 2-ALPHA KINASE 1"/>
    <property type="match status" value="1"/>
</dbReference>
<dbReference type="PROSITE" id="PS50011">
    <property type="entry name" value="PROTEIN_KINASE_DOM"/>
    <property type="match status" value="1"/>
</dbReference>
<feature type="binding site" evidence="19">
    <location>
        <position position="244"/>
    </location>
    <ligand>
        <name>ATP</name>
        <dbReference type="ChEBI" id="CHEBI:30616"/>
    </ligand>
</feature>
<keyword evidence="10" id="KW-1015">Disulfide bond</keyword>
<evidence type="ECO:0000256" key="11">
    <source>
        <dbReference type="ARBA" id="ARBA00023193"/>
    </source>
</evidence>
<evidence type="ECO:0000256" key="2">
    <source>
        <dbReference type="ARBA" id="ARBA00022527"/>
    </source>
</evidence>
<evidence type="ECO:0000256" key="14">
    <source>
        <dbReference type="ARBA" id="ARBA00042456"/>
    </source>
</evidence>
<keyword evidence="4" id="KW-0808">Transferase</keyword>
<evidence type="ECO:0000256" key="8">
    <source>
        <dbReference type="ARBA" id="ARBA00022840"/>
    </source>
</evidence>
<dbReference type="CDD" id="cd13996">
    <property type="entry name" value="STKc_EIF2AK"/>
    <property type="match status" value="1"/>
</dbReference>
<keyword evidence="9" id="KW-0832">Ubl conjugation</keyword>
<evidence type="ECO:0000256" key="5">
    <source>
        <dbReference type="ARBA" id="ARBA00022737"/>
    </source>
</evidence>
<keyword evidence="5" id="KW-0677">Repeat</keyword>
<evidence type="ECO:0000256" key="13">
    <source>
        <dbReference type="ARBA" id="ARBA00040433"/>
    </source>
</evidence>
<accession>A0ABM0MN87</accession>
<feature type="coiled-coil region" evidence="20">
    <location>
        <begin position="750"/>
        <end position="794"/>
    </location>
</feature>
<dbReference type="RefSeq" id="XP_006821478.1">
    <property type="nucleotide sequence ID" value="XM_006821415.1"/>
</dbReference>
<keyword evidence="20" id="KW-0175">Coiled coil</keyword>
<protein>
    <recommendedName>
        <fullName evidence="13">Eukaryotic translation initiation factor 2-alpha kinase 1</fullName>
        <ecNumber evidence="1">2.7.11.1</ecNumber>
    </recommendedName>
    <alternativeName>
        <fullName evidence="15">Heme-regulated eukaryotic initiation factor eIF-2-alpha kinase</fullName>
    </alternativeName>
    <alternativeName>
        <fullName evidence="14">Hemin-sensitive initiation factor 2-alpha kinase</fullName>
    </alternativeName>
</protein>
<evidence type="ECO:0000256" key="21">
    <source>
        <dbReference type="SAM" id="MobiDB-lite"/>
    </source>
</evidence>
<dbReference type="InterPro" id="IPR054521">
    <property type="entry name" value="HRI2_3H"/>
</dbReference>
<organism evidence="23 24">
    <name type="scientific">Saccoglossus kowalevskii</name>
    <name type="common">Acorn worm</name>
    <dbReference type="NCBI Taxonomy" id="10224"/>
    <lineage>
        <taxon>Eukaryota</taxon>
        <taxon>Metazoa</taxon>
        <taxon>Hemichordata</taxon>
        <taxon>Enteropneusta</taxon>
        <taxon>Harrimaniidae</taxon>
        <taxon>Saccoglossus</taxon>
    </lineage>
</organism>
<dbReference type="InterPro" id="IPR017441">
    <property type="entry name" value="Protein_kinase_ATP_BS"/>
</dbReference>
<name>A0ABM0MN87_SACKO</name>
<comment type="catalytic activity">
    <reaction evidence="17">
        <text>L-threonyl-[protein] + ATP = O-phospho-L-threonyl-[protein] + ADP + H(+)</text>
        <dbReference type="Rhea" id="RHEA:46608"/>
        <dbReference type="Rhea" id="RHEA-COMP:11060"/>
        <dbReference type="Rhea" id="RHEA-COMP:11605"/>
        <dbReference type="ChEBI" id="CHEBI:15378"/>
        <dbReference type="ChEBI" id="CHEBI:30013"/>
        <dbReference type="ChEBI" id="CHEBI:30616"/>
        <dbReference type="ChEBI" id="CHEBI:61977"/>
        <dbReference type="ChEBI" id="CHEBI:456216"/>
        <dbReference type="EC" id="2.7.11.1"/>
    </reaction>
    <physiologicalReaction direction="left-to-right" evidence="17">
        <dbReference type="Rhea" id="RHEA:46609"/>
    </physiologicalReaction>
</comment>
<keyword evidence="8 19" id="KW-0067">ATP-binding</keyword>
<evidence type="ECO:0000256" key="4">
    <source>
        <dbReference type="ARBA" id="ARBA00022679"/>
    </source>
</evidence>
<dbReference type="InterPro" id="IPR050339">
    <property type="entry name" value="CC_SR_Kinase"/>
</dbReference>
<keyword evidence="2" id="KW-0723">Serine/threonine-protein kinase</keyword>
<dbReference type="PROSITE" id="PS00107">
    <property type="entry name" value="PROTEIN_KINASE_ATP"/>
    <property type="match status" value="1"/>
</dbReference>
<evidence type="ECO:0000256" key="7">
    <source>
        <dbReference type="ARBA" id="ARBA00022777"/>
    </source>
</evidence>
<comment type="catalytic activity">
    <reaction evidence="18">
        <text>L-seryl-[protein] + ATP = O-phospho-L-seryl-[protein] + ADP + H(+)</text>
        <dbReference type="Rhea" id="RHEA:17989"/>
        <dbReference type="Rhea" id="RHEA-COMP:9863"/>
        <dbReference type="Rhea" id="RHEA-COMP:11604"/>
        <dbReference type="ChEBI" id="CHEBI:15378"/>
        <dbReference type="ChEBI" id="CHEBI:29999"/>
        <dbReference type="ChEBI" id="CHEBI:30616"/>
        <dbReference type="ChEBI" id="CHEBI:83421"/>
        <dbReference type="ChEBI" id="CHEBI:456216"/>
        <dbReference type="EC" id="2.7.11.1"/>
    </reaction>
    <physiologicalReaction direction="left-to-right" evidence="18">
        <dbReference type="Rhea" id="RHEA:17990"/>
    </physiologicalReaction>
</comment>
<keyword evidence="11" id="KW-0652">Protein synthesis inhibitor</keyword>
<evidence type="ECO:0000256" key="19">
    <source>
        <dbReference type="PROSITE-ProRule" id="PRU10141"/>
    </source>
</evidence>
<keyword evidence="7" id="KW-0418">Kinase</keyword>
<evidence type="ECO:0000256" key="15">
    <source>
        <dbReference type="ARBA" id="ARBA00042914"/>
    </source>
</evidence>
<dbReference type="PANTHER" id="PTHR11042">
    <property type="entry name" value="EUKARYOTIC TRANSLATION INITIATION FACTOR 2-ALPHA KINASE EIF2-ALPHA KINASE -RELATED"/>
    <property type="match status" value="1"/>
</dbReference>
<evidence type="ECO:0000256" key="10">
    <source>
        <dbReference type="ARBA" id="ARBA00023157"/>
    </source>
</evidence>
<evidence type="ECO:0000256" key="3">
    <source>
        <dbReference type="ARBA" id="ARBA00022553"/>
    </source>
</evidence>
<feature type="domain" description="Protein kinase" evidence="22">
    <location>
        <begin position="214"/>
        <end position="742"/>
    </location>
</feature>
<evidence type="ECO:0000256" key="18">
    <source>
        <dbReference type="ARBA" id="ARBA00048977"/>
    </source>
</evidence>
<comment type="subunit">
    <text evidence="16">Synthesized in an inactive form that binds to the N-terminal domain of CDC37. Has to be associated with a multiprotein complex containing Hsp90, CDC37 and PPP5C for maturation and activation by autophosphorylation. The phosphatase PPP5C modulates this activation. Homodimer; homodimerizes in presence of heme, forming a disulfide-linked inactive homodimer. Interacts with DELE1; binds both to full-length DELE1 and processed form of DELE1 (S-DELE1) in response to stress, leading to activate its protein kinase activity and trigger the integrated stress response (ISR).</text>
</comment>
<keyword evidence="23" id="KW-1185">Reference proteome</keyword>
<feature type="region of interest" description="Disordered" evidence="21">
    <location>
        <begin position="348"/>
        <end position="374"/>
    </location>
</feature>
<dbReference type="PROSITE" id="PS00108">
    <property type="entry name" value="PROTEIN_KINASE_ST"/>
    <property type="match status" value="1"/>
</dbReference>
<reference evidence="24" key="1">
    <citation type="submission" date="2025-08" db="UniProtKB">
        <authorList>
            <consortium name="RefSeq"/>
        </authorList>
    </citation>
    <scope>IDENTIFICATION</scope>
    <source>
        <tissue evidence="24">Testes</tissue>
    </source>
</reference>
<evidence type="ECO:0000259" key="22">
    <source>
        <dbReference type="PROSITE" id="PS50011"/>
    </source>
</evidence>